<evidence type="ECO:0000313" key="2">
    <source>
        <dbReference type="EMBL" id="MBU4692267.1"/>
    </source>
</evidence>
<comment type="caution">
    <text evidence="2">The sequence shown here is derived from an EMBL/GenBank/DDBJ whole genome shotgun (WGS) entry which is preliminary data.</text>
</comment>
<accession>A0ABS6DPM5</accession>
<reference evidence="2" key="1">
    <citation type="submission" date="2021-06" db="EMBL/GenBank/DDBJ databases">
        <title>Novel Mycoplasma species detected in California sea lions (Zalophus californianus) from the USA.</title>
        <authorList>
            <person name="Volokhov D.V."/>
            <person name="Furtak V.A."/>
            <person name="Zagorodnyaya T.A."/>
        </authorList>
    </citation>
    <scope>NUCLEOTIDE SEQUENCE [LARGE SCALE GENOMIC DNA]</scope>
    <source>
        <strain evidence="2">CSL 5346</strain>
    </source>
</reference>
<feature type="chain" id="PRO_5045521678" description="Lipoprotein" evidence="1">
    <location>
        <begin position="25"/>
        <end position="269"/>
    </location>
</feature>
<dbReference type="PROSITE" id="PS51257">
    <property type="entry name" value="PROKAR_LIPOPROTEIN"/>
    <property type="match status" value="1"/>
</dbReference>
<keyword evidence="3" id="KW-1185">Reference proteome</keyword>
<proteinExistence type="predicted"/>
<organism evidence="2 3">
    <name type="scientific">Mycoplasma zalophi</name>
    <dbReference type="NCBI Taxonomy" id="191287"/>
    <lineage>
        <taxon>Bacteria</taxon>
        <taxon>Bacillati</taxon>
        <taxon>Mycoplasmatota</taxon>
        <taxon>Mollicutes</taxon>
        <taxon>Mycoplasmataceae</taxon>
        <taxon>Mycoplasma</taxon>
    </lineage>
</organism>
<dbReference type="RefSeq" id="WP_216488684.1">
    <property type="nucleotide sequence ID" value="NZ_JAHMHH010000001.1"/>
</dbReference>
<gene>
    <name evidence="2" type="ORF">KQ875_01485</name>
</gene>
<sequence>MKKISKLFLTTSVFTAILSGLSLVSCVTTEDSTKLKNNIPIGLNYYPNIENPKEVQTHKLIDNLVVKIFGDDGYKKTEFLKSQERETKLFNELKELSQEFKTSQNANKLNQFYSRNWLFTIKNINKLQWTFTEWWRFPDFENAKHSEEFLNNLSTLPKPDDFKFNDNNWDQLKEGDESFESSDDIFYLKKDNFIIRIYISRNEDKTVNFNHIILFPNSKTKNISIQIISDAVHNALIHKQQDGFNSFEEAAKKLFGNGAIGLLLKDDEQ</sequence>
<feature type="signal peptide" evidence="1">
    <location>
        <begin position="1"/>
        <end position="24"/>
    </location>
</feature>
<dbReference type="Proteomes" id="UP000718793">
    <property type="component" value="Unassembled WGS sequence"/>
</dbReference>
<dbReference type="InterPro" id="IPR027593">
    <property type="entry name" value="Aro_clust"/>
</dbReference>
<dbReference type="NCBIfam" id="TIGR04313">
    <property type="entry name" value="aro_clust_Mycop"/>
    <property type="match status" value="1"/>
</dbReference>
<protein>
    <recommendedName>
        <fullName evidence="4">Lipoprotein</fullName>
    </recommendedName>
</protein>
<evidence type="ECO:0000256" key="1">
    <source>
        <dbReference type="SAM" id="SignalP"/>
    </source>
</evidence>
<evidence type="ECO:0008006" key="4">
    <source>
        <dbReference type="Google" id="ProtNLM"/>
    </source>
</evidence>
<keyword evidence="1" id="KW-0732">Signal</keyword>
<evidence type="ECO:0000313" key="3">
    <source>
        <dbReference type="Proteomes" id="UP000718793"/>
    </source>
</evidence>
<dbReference type="EMBL" id="JAHMHH010000001">
    <property type="protein sequence ID" value="MBU4692267.1"/>
    <property type="molecule type" value="Genomic_DNA"/>
</dbReference>
<name>A0ABS6DPM5_9MOLU</name>